<evidence type="ECO:0000256" key="7">
    <source>
        <dbReference type="ARBA" id="ARBA00023128"/>
    </source>
</evidence>
<comment type="subcellular location">
    <subcellularLocation>
        <location evidence="12">Nucleus</location>
    </subcellularLocation>
    <subcellularLocation>
        <location evidence="12">Mitochondrion</location>
    </subcellularLocation>
</comment>
<dbReference type="InterPro" id="IPR027417">
    <property type="entry name" value="P-loop_NTPase"/>
</dbReference>
<keyword evidence="16" id="KW-1185">Reference proteome</keyword>
<dbReference type="GO" id="GO:0005634">
    <property type="term" value="C:nucleus"/>
    <property type="evidence" value="ECO:0007669"/>
    <property type="project" value="UniProtKB-SubCell"/>
</dbReference>
<dbReference type="Pfam" id="PF21530">
    <property type="entry name" value="Pif1_2B_dom"/>
    <property type="match status" value="1"/>
</dbReference>
<evidence type="ECO:0000256" key="9">
    <source>
        <dbReference type="ARBA" id="ARBA00023204"/>
    </source>
</evidence>
<dbReference type="RefSeq" id="XP_018735738.1">
    <property type="nucleotide sequence ID" value="XM_018878434.1"/>
</dbReference>
<keyword evidence="8 12" id="KW-0233">DNA recombination</keyword>
<reference evidence="15 16" key="1">
    <citation type="submission" date="2016-02" db="EMBL/GenBank/DDBJ databases">
        <title>Complete genome sequence and transcriptome regulation of the pentose utilising yeast Sugiyamaella lignohabitans.</title>
        <authorList>
            <person name="Bellasio M."/>
            <person name="Peymann A."/>
            <person name="Valli M."/>
            <person name="Sipitzky M."/>
            <person name="Graf A."/>
            <person name="Sauer M."/>
            <person name="Marx H."/>
            <person name="Mattanovich D."/>
        </authorList>
    </citation>
    <scope>NUCLEOTIDE SEQUENCE [LARGE SCALE GENOMIC DNA]</scope>
    <source>
        <strain evidence="15 16">CBS 10342</strain>
    </source>
</reference>
<evidence type="ECO:0000313" key="16">
    <source>
        <dbReference type="Proteomes" id="UP000189580"/>
    </source>
</evidence>
<evidence type="ECO:0000256" key="12">
    <source>
        <dbReference type="HAMAP-Rule" id="MF_03176"/>
    </source>
</evidence>
<keyword evidence="11 12" id="KW-0539">Nucleus</keyword>
<keyword evidence="5 12" id="KW-0067">ATP-binding</keyword>
<comment type="similarity">
    <text evidence="12">Belongs to the helicase family. PIF1 subfamily.</text>
</comment>
<evidence type="ECO:0000256" key="1">
    <source>
        <dbReference type="ARBA" id="ARBA00022741"/>
    </source>
</evidence>
<dbReference type="SUPFAM" id="SSF52540">
    <property type="entry name" value="P-loop containing nucleoside triphosphate hydrolases"/>
    <property type="match status" value="2"/>
</dbReference>
<dbReference type="HAMAP" id="MF_03176">
    <property type="entry name" value="PIF1"/>
    <property type="match status" value="1"/>
</dbReference>
<proteinExistence type="inferred from homology"/>
<organism evidence="15 16">
    <name type="scientific">Sugiyamaella lignohabitans</name>
    <dbReference type="NCBI Taxonomy" id="796027"/>
    <lineage>
        <taxon>Eukaryota</taxon>
        <taxon>Fungi</taxon>
        <taxon>Dikarya</taxon>
        <taxon>Ascomycota</taxon>
        <taxon>Saccharomycotina</taxon>
        <taxon>Dipodascomycetes</taxon>
        <taxon>Dipodascales</taxon>
        <taxon>Trichomonascaceae</taxon>
        <taxon>Sugiyamaella</taxon>
    </lineage>
</organism>
<dbReference type="InterPro" id="IPR048293">
    <property type="entry name" value="PIF1_RRM3_pfh1"/>
</dbReference>
<comment type="function">
    <text evidence="12">DNA-dependent ATPase and 5'-3' DNA helicase required for the maintenance of both mitochondrial and nuclear genome stability.</text>
</comment>
<dbReference type="GO" id="GO:0016887">
    <property type="term" value="F:ATP hydrolysis activity"/>
    <property type="evidence" value="ECO:0007669"/>
    <property type="project" value="RHEA"/>
</dbReference>
<gene>
    <name evidence="15" type="primary">RRM3</name>
    <name evidence="12" type="synonym">PIF1</name>
    <name evidence="15" type="ORF">AWJ20_1545</name>
</gene>
<dbReference type="GeneID" id="30033359"/>
<dbReference type="OrthoDB" id="432234at2759"/>
<dbReference type="InterPro" id="IPR051055">
    <property type="entry name" value="PIF1_helicase"/>
</dbReference>
<dbReference type="GO" id="GO:0043139">
    <property type="term" value="F:5'-3' DNA helicase activity"/>
    <property type="evidence" value="ECO:0007669"/>
    <property type="project" value="UniProtKB-UniRule"/>
</dbReference>
<keyword evidence="7 12" id="KW-0496">Mitochondrion</keyword>
<feature type="domain" description="AAA+ ATPase" evidence="14">
    <location>
        <begin position="232"/>
        <end position="389"/>
    </location>
</feature>
<comment type="catalytic activity">
    <reaction evidence="12">
        <text>ATP + H2O = ADP + phosphate + H(+)</text>
        <dbReference type="Rhea" id="RHEA:13065"/>
        <dbReference type="ChEBI" id="CHEBI:15377"/>
        <dbReference type="ChEBI" id="CHEBI:15378"/>
        <dbReference type="ChEBI" id="CHEBI:30616"/>
        <dbReference type="ChEBI" id="CHEBI:43474"/>
        <dbReference type="ChEBI" id="CHEBI:456216"/>
        <dbReference type="EC" id="5.6.2.3"/>
    </reaction>
</comment>
<feature type="region of interest" description="Disordered" evidence="13">
    <location>
        <begin position="1"/>
        <end position="81"/>
    </location>
</feature>
<evidence type="ECO:0000256" key="3">
    <source>
        <dbReference type="ARBA" id="ARBA00022801"/>
    </source>
</evidence>
<keyword evidence="2 12" id="KW-0227">DNA damage</keyword>
<evidence type="ECO:0000313" key="15">
    <source>
        <dbReference type="EMBL" id="ANB13261.1"/>
    </source>
</evidence>
<keyword evidence="3 12" id="KW-0378">Hydrolase</keyword>
<name>A0A167DT29_9ASCO</name>
<dbReference type="GO" id="GO:0005739">
    <property type="term" value="C:mitochondrion"/>
    <property type="evidence" value="ECO:0007669"/>
    <property type="project" value="UniProtKB-SubCell"/>
</dbReference>
<dbReference type="SMART" id="SM00382">
    <property type="entry name" value="AAA"/>
    <property type="match status" value="1"/>
</dbReference>
<dbReference type="KEGG" id="slb:AWJ20_1545"/>
<dbReference type="Proteomes" id="UP000189580">
    <property type="component" value="Chromosome a"/>
</dbReference>
<dbReference type="CDD" id="cd18037">
    <property type="entry name" value="DEXSc_Pif1_like"/>
    <property type="match status" value="1"/>
</dbReference>
<dbReference type="Pfam" id="PF05970">
    <property type="entry name" value="PIF1"/>
    <property type="match status" value="1"/>
</dbReference>
<evidence type="ECO:0000256" key="8">
    <source>
        <dbReference type="ARBA" id="ARBA00023172"/>
    </source>
</evidence>
<dbReference type="PANTHER" id="PTHR47642:SF5">
    <property type="entry name" value="ATP-DEPENDENT DNA HELICASE"/>
    <property type="match status" value="1"/>
</dbReference>
<dbReference type="GO" id="GO:0000723">
    <property type="term" value="P:telomere maintenance"/>
    <property type="evidence" value="ECO:0007669"/>
    <property type="project" value="InterPro"/>
</dbReference>
<comment type="caution">
    <text evidence="12">Lacks conserved residue(s) required for the propagation of feature annotation.</text>
</comment>
<dbReference type="EMBL" id="CP014501">
    <property type="protein sequence ID" value="ANB13261.1"/>
    <property type="molecule type" value="Genomic_DNA"/>
</dbReference>
<dbReference type="GO" id="GO:0006310">
    <property type="term" value="P:DNA recombination"/>
    <property type="evidence" value="ECO:0007669"/>
    <property type="project" value="UniProtKB-UniRule"/>
</dbReference>
<evidence type="ECO:0000256" key="4">
    <source>
        <dbReference type="ARBA" id="ARBA00022806"/>
    </source>
</evidence>
<evidence type="ECO:0000256" key="2">
    <source>
        <dbReference type="ARBA" id="ARBA00022763"/>
    </source>
</evidence>
<dbReference type="EC" id="5.6.2.3" evidence="12"/>
<dbReference type="InterPro" id="IPR003593">
    <property type="entry name" value="AAA+_ATPase"/>
</dbReference>
<keyword evidence="4 12" id="KW-0347">Helicase</keyword>
<dbReference type="CDD" id="cd18809">
    <property type="entry name" value="SF1_C_RecD"/>
    <property type="match status" value="1"/>
</dbReference>
<evidence type="ECO:0000256" key="13">
    <source>
        <dbReference type="SAM" id="MobiDB-lite"/>
    </source>
</evidence>
<dbReference type="GO" id="GO:0005524">
    <property type="term" value="F:ATP binding"/>
    <property type="evidence" value="ECO:0007669"/>
    <property type="project" value="UniProtKB-UniRule"/>
</dbReference>
<evidence type="ECO:0000256" key="6">
    <source>
        <dbReference type="ARBA" id="ARBA00023125"/>
    </source>
</evidence>
<feature type="binding site" evidence="12">
    <location>
        <begin position="240"/>
        <end position="247"/>
    </location>
    <ligand>
        <name>ATP</name>
        <dbReference type="ChEBI" id="CHEBI:30616"/>
    </ligand>
</feature>
<keyword evidence="9 12" id="KW-0234">DNA repair</keyword>
<dbReference type="InterPro" id="IPR049163">
    <property type="entry name" value="Pif1-like_2B_dom"/>
</dbReference>
<feature type="region of interest" description="Disordered" evidence="13">
    <location>
        <begin position="105"/>
        <end position="140"/>
    </location>
</feature>
<keyword evidence="1 12" id="KW-0547">Nucleotide-binding</keyword>
<sequence>MAQGKFGMKGRSSQGDVKVTSFFLPKKKPNNDMLSQDFGKTHSQGTRLGSGLSQGSSQNSGHISSQGSNSSSQEFNRGVTRESSILKPLDVIPDKVLENIHRSSSGLFKSNGFEDENLPRAPSPEESYLDGDPISVVDLTQPDSEVGQPMISKREARTGALVQASVVPNSVERTNSGTRKRKVPAWDSMIFNSRPARRAHSTNSQTTEFKGVVKSSKNLTEEQQRVIRVAKARKNLFFTGAAGTGKSFLLKELISQLNSSHRPGAVAVTATTGLAAINVGGQTLHRWAGIGLGKDPVDDLVKRIKKNKKSVSQWQNAAVLIIDEVSMLDGDLFEKLDKIGREIRKFPRVPFGGIQVIVCGDFYQLPPVPDKGRKVSFCFQTKIWQEAIEEQIELTTVFRQEGDQRLINMLSALRQNNLTPEIISQFKALQRPLVYKDGIEPIELYPTKEQVARANKQKLANLKGLSFHFPAKDIVQSGHEFIAKAFFNSLLVDDELTLKLGCQVLFVRNDSENNLVNGSQGRVISFVAQRDMWESLASDSAAFEAYSSCIKNCPAGITLGSYIRQEIGKMQIEDNSIKLLEALATQCDNRSLYPVVDFDGNKQFIEPHEFKLENTAKQPVEVVATRSHLPLILSWALSIHKAQGQTLPRVKMNLTRSFESGQVYVAVSRATCTDSLEIVGFDPRTVRVNEAVREFYNRLKGTGQPI</sequence>
<dbReference type="InterPro" id="IPR010285">
    <property type="entry name" value="DNA_helicase_pif1-like_DEAD"/>
</dbReference>
<evidence type="ECO:0000256" key="5">
    <source>
        <dbReference type="ARBA" id="ARBA00022840"/>
    </source>
</evidence>
<comment type="subunit">
    <text evidence="12">Monomer.</text>
</comment>
<evidence type="ECO:0000259" key="14">
    <source>
        <dbReference type="SMART" id="SM00382"/>
    </source>
</evidence>
<feature type="compositionally biased region" description="Low complexity" evidence="13">
    <location>
        <begin position="43"/>
        <end position="73"/>
    </location>
</feature>
<evidence type="ECO:0000256" key="10">
    <source>
        <dbReference type="ARBA" id="ARBA00023235"/>
    </source>
</evidence>
<keyword evidence="6 12" id="KW-0238">DNA-binding</keyword>
<dbReference type="GO" id="GO:0003677">
    <property type="term" value="F:DNA binding"/>
    <property type="evidence" value="ECO:0007669"/>
    <property type="project" value="UniProtKB-KW"/>
</dbReference>
<comment type="cofactor">
    <cofactor evidence="12">
        <name>Mg(2+)</name>
        <dbReference type="ChEBI" id="CHEBI:18420"/>
    </cofactor>
</comment>
<evidence type="ECO:0000256" key="11">
    <source>
        <dbReference type="ARBA" id="ARBA00023242"/>
    </source>
</evidence>
<dbReference type="AlphaFoldDB" id="A0A167DT29"/>
<dbReference type="PANTHER" id="PTHR47642">
    <property type="entry name" value="ATP-DEPENDENT DNA HELICASE"/>
    <property type="match status" value="1"/>
</dbReference>
<dbReference type="Gene3D" id="3.40.50.300">
    <property type="entry name" value="P-loop containing nucleotide triphosphate hydrolases"/>
    <property type="match status" value="1"/>
</dbReference>
<dbReference type="GO" id="GO:0006281">
    <property type="term" value="P:DNA repair"/>
    <property type="evidence" value="ECO:0007669"/>
    <property type="project" value="UniProtKB-UniRule"/>
</dbReference>
<protein>
    <recommendedName>
        <fullName evidence="12">ATP-dependent DNA helicase PIF1</fullName>
        <ecNumber evidence="12">5.6.2.3</ecNumber>
    </recommendedName>
    <alternativeName>
        <fullName evidence="12">DNA 5'-3' helicase PIF1</fullName>
    </alternativeName>
    <alternativeName>
        <fullName evidence="12">DNA repair and recombination helicase PIF1</fullName>
    </alternativeName>
</protein>
<accession>A0A167DT29</accession>
<keyword evidence="10 12" id="KW-0413">Isomerase</keyword>